<keyword evidence="10" id="KW-1185">Reference proteome</keyword>
<evidence type="ECO:0000313" key="10">
    <source>
        <dbReference type="Proteomes" id="UP000184016"/>
    </source>
</evidence>
<sequence>MAQVEITHSELHSETRLLRKNRWRHLRKNVSLWTGAILVAMVIIIAIFAPWLTPFSPIQLNYSAILQAPNATHWFGTDELGRDVLTRVFFGARTSMEVSIGSVVISLVIGIPVGLLSGFYRGIVDEWLVMRVVDAIQAFPFLILSLVLAAMLGPGIRNATFAIAVGYIPVFVRTVRGQVLLEMEKEYIQSARALGARDWRIMLRHVFPNITTPLIIQATLAVASGIVAEASLSYLGLGAQPPTPSWGSMLHTAQGYLTEAPWLAIVPGIAIAVAVLGFNLLGDGLQIWLDPRKRRS</sequence>
<dbReference type="PROSITE" id="PS50928">
    <property type="entry name" value="ABC_TM1"/>
    <property type="match status" value="1"/>
</dbReference>
<comment type="subcellular location">
    <subcellularLocation>
        <location evidence="1 7">Cell membrane</location>
        <topology evidence="1 7">Multi-pass membrane protein</topology>
    </subcellularLocation>
</comment>
<dbReference type="SUPFAM" id="SSF161098">
    <property type="entry name" value="MetI-like"/>
    <property type="match status" value="1"/>
</dbReference>
<dbReference type="CDD" id="cd06261">
    <property type="entry name" value="TM_PBP2"/>
    <property type="match status" value="1"/>
</dbReference>
<keyword evidence="4 7" id="KW-0812">Transmembrane</keyword>
<dbReference type="InterPro" id="IPR025966">
    <property type="entry name" value="OppC_N"/>
</dbReference>
<organism evidence="9 10">
    <name type="scientific">Alicyclobacillus tolerans</name>
    <dbReference type="NCBI Taxonomy" id="90970"/>
    <lineage>
        <taxon>Bacteria</taxon>
        <taxon>Bacillati</taxon>
        <taxon>Bacillota</taxon>
        <taxon>Bacilli</taxon>
        <taxon>Bacillales</taxon>
        <taxon>Alicyclobacillaceae</taxon>
        <taxon>Alicyclobacillus</taxon>
    </lineage>
</organism>
<evidence type="ECO:0000256" key="4">
    <source>
        <dbReference type="ARBA" id="ARBA00022692"/>
    </source>
</evidence>
<evidence type="ECO:0000259" key="8">
    <source>
        <dbReference type="PROSITE" id="PS50928"/>
    </source>
</evidence>
<dbReference type="PANTHER" id="PTHR43386">
    <property type="entry name" value="OLIGOPEPTIDE TRANSPORT SYSTEM PERMEASE PROTEIN APPC"/>
    <property type="match status" value="1"/>
</dbReference>
<feature type="transmembrane region" description="Helical" evidence="7">
    <location>
        <begin position="30"/>
        <end position="52"/>
    </location>
</feature>
<dbReference type="InterPro" id="IPR050366">
    <property type="entry name" value="BP-dependent_transpt_permease"/>
</dbReference>
<dbReference type="EMBL" id="FRAF01000011">
    <property type="protein sequence ID" value="SHK28670.1"/>
    <property type="molecule type" value="Genomic_DNA"/>
</dbReference>
<evidence type="ECO:0000256" key="1">
    <source>
        <dbReference type="ARBA" id="ARBA00004651"/>
    </source>
</evidence>
<dbReference type="RefSeq" id="WP_083574187.1">
    <property type="nucleotide sequence ID" value="NZ_FRAF01000011.1"/>
</dbReference>
<evidence type="ECO:0000256" key="3">
    <source>
        <dbReference type="ARBA" id="ARBA00022475"/>
    </source>
</evidence>
<reference evidence="10" key="1">
    <citation type="submission" date="2016-11" db="EMBL/GenBank/DDBJ databases">
        <authorList>
            <person name="Varghese N."/>
            <person name="Submissions S."/>
        </authorList>
    </citation>
    <scope>NUCLEOTIDE SEQUENCE [LARGE SCALE GENOMIC DNA]</scope>
    <source>
        <strain evidence="10">USBA-503</strain>
    </source>
</reference>
<feature type="domain" description="ABC transmembrane type-1" evidence="8">
    <location>
        <begin position="92"/>
        <end position="282"/>
    </location>
</feature>
<feature type="transmembrane region" description="Helical" evidence="7">
    <location>
        <begin position="206"/>
        <end position="228"/>
    </location>
</feature>
<dbReference type="PANTHER" id="PTHR43386:SF25">
    <property type="entry name" value="PEPTIDE ABC TRANSPORTER PERMEASE PROTEIN"/>
    <property type="match status" value="1"/>
</dbReference>
<feature type="transmembrane region" description="Helical" evidence="7">
    <location>
        <begin position="132"/>
        <end position="152"/>
    </location>
</feature>
<keyword evidence="5 7" id="KW-1133">Transmembrane helix</keyword>
<protein>
    <submittedName>
        <fullName evidence="9">Peptide/nickel transport system permease protein</fullName>
    </submittedName>
</protein>
<evidence type="ECO:0000313" key="9">
    <source>
        <dbReference type="EMBL" id="SHK28670.1"/>
    </source>
</evidence>
<dbReference type="AlphaFoldDB" id="A0A1M6R8B4"/>
<dbReference type="InterPro" id="IPR000515">
    <property type="entry name" value="MetI-like"/>
</dbReference>
<keyword evidence="6 7" id="KW-0472">Membrane</keyword>
<keyword evidence="2 7" id="KW-0813">Transport</keyword>
<dbReference type="OrthoDB" id="2514at2"/>
<evidence type="ECO:0000256" key="7">
    <source>
        <dbReference type="RuleBase" id="RU363032"/>
    </source>
</evidence>
<feature type="transmembrane region" description="Helical" evidence="7">
    <location>
        <begin position="158"/>
        <end position="175"/>
    </location>
</feature>
<dbReference type="Pfam" id="PF12911">
    <property type="entry name" value="OppC_N"/>
    <property type="match status" value="1"/>
</dbReference>
<dbReference type="STRING" id="1830138.SAMN05443507_11185"/>
<dbReference type="GO" id="GO:0005886">
    <property type="term" value="C:plasma membrane"/>
    <property type="evidence" value="ECO:0007669"/>
    <property type="project" value="UniProtKB-SubCell"/>
</dbReference>
<evidence type="ECO:0000256" key="2">
    <source>
        <dbReference type="ARBA" id="ARBA00022448"/>
    </source>
</evidence>
<gene>
    <name evidence="9" type="ORF">SAMN05443507_11185</name>
</gene>
<proteinExistence type="inferred from homology"/>
<dbReference type="Proteomes" id="UP000184016">
    <property type="component" value="Unassembled WGS sequence"/>
</dbReference>
<accession>A0A1M6R8B4</accession>
<dbReference type="Gene3D" id="1.10.3720.10">
    <property type="entry name" value="MetI-like"/>
    <property type="match status" value="1"/>
</dbReference>
<keyword evidence="3" id="KW-1003">Cell membrane</keyword>
<evidence type="ECO:0000256" key="6">
    <source>
        <dbReference type="ARBA" id="ARBA00023136"/>
    </source>
</evidence>
<dbReference type="Pfam" id="PF00528">
    <property type="entry name" value="BPD_transp_1"/>
    <property type="match status" value="1"/>
</dbReference>
<dbReference type="GO" id="GO:0055085">
    <property type="term" value="P:transmembrane transport"/>
    <property type="evidence" value="ECO:0007669"/>
    <property type="project" value="InterPro"/>
</dbReference>
<dbReference type="InterPro" id="IPR035906">
    <property type="entry name" value="MetI-like_sf"/>
</dbReference>
<name>A0A1M6R8B4_9BACL</name>
<feature type="transmembrane region" description="Helical" evidence="7">
    <location>
        <begin position="262"/>
        <end position="289"/>
    </location>
</feature>
<feature type="transmembrane region" description="Helical" evidence="7">
    <location>
        <begin position="98"/>
        <end position="120"/>
    </location>
</feature>
<comment type="similarity">
    <text evidence="7">Belongs to the binding-protein-dependent transport system permease family.</text>
</comment>
<evidence type="ECO:0000256" key="5">
    <source>
        <dbReference type="ARBA" id="ARBA00022989"/>
    </source>
</evidence>